<dbReference type="HOGENOM" id="CLU_040720_0_0_1"/>
<evidence type="ECO:0000313" key="3">
    <source>
        <dbReference type="Proteomes" id="UP000032141"/>
    </source>
</evidence>
<dbReference type="Proteomes" id="UP000032141">
    <property type="component" value="Chromosome C3"/>
</dbReference>
<feature type="compositionally biased region" description="Pro residues" evidence="1">
    <location>
        <begin position="106"/>
        <end position="133"/>
    </location>
</feature>
<keyword evidence="3" id="KW-1185">Reference proteome</keyword>
<evidence type="ECO:0000256" key="1">
    <source>
        <dbReference type="SAM" id="MobiDB-lite"/>
    </source>
</evidence>
<dbReference type="Gramene" id="Bo3g167130.1">
    <property type="protein sequence ID" value="Bo3g167130.1"/>
    <property type="gene ID" value="Bo3g167130"/>
</dbReference>
<protein>
    <submittedName>
        <fullName evidence="2">Uncharacterized protein</fullName>
    </submittedName>
</protein>
<reference evidence="2" key="2">
    <citation type="submission" date="2015-03" db="UniProtKB">
        <authorList>
            <consortium name="EnsemblPlants"/>
        </authorList>
    </citation>
    <scope>IDENTIFICATION</scope>
</reference>
<organism evidence="2 3">
    <name type="scientific">Brassica oleracea var. oleracea</name>
    <dbReference type="NCBI Taxonomy" id="109376"/>
    <lineage>
        <taxon>Eukaryota</taxon>
        <taxon>Viridiplantae</taxon>
        <taxon>Streptophyta</taxon>
        <taxon>Embryophyta</taxon>
        <taxon>Tracheophyta</taxon>
        <taxon>Spermatophyta</taxon>
        <taxon>Magnoliopsida</taxon>
        <taxon>eudicotyledons</taxon>
        <taxon>Gunneridae</taxon>
        <taxon>Pentapetalae</taxon>
        <taxon>rosids</taxon>
        <taxon>malvids</taxon>
        <taxon>Brassicales</taxon>
        <taxon>Brassicaceae</taxon>
        <taxon>Brassiceae</taxon>
        <taxon>Brassica</taxon>
    </lineage>
</organism>
<proteinExistence type="predicted"/>
<sequence>MAEKRFEYRYATEDELEEMKQREFSGWMFTYFMIIYTKISQWSYDDQTRPRQRRGRGGTGSIYRSHDDQTRPRQRRGRGGTGSQSRDSTHFQDSPSPHSSYHPAPAAAPAPAPAAAPVPAPAAAPVPAPPDPPGRMSVAELVQPIRERVQRMDQPYDVLGPRQATSDFHSLPYRQSASVVSSVCKFNWNSDETLFIYHHFVHKVMDNYGKHIHEWKKKWEISKSVLKKNGRLAGLGHRLRSVPPSSAPPPFVDTEVLTAQLKDKDDRISLLVIQMAAQQAGYEAQKRLNQQMMEMMKRIASFLGIYRGTRSSKFSEGSVPRKFPMKILRNISSELPRIEPSESPSIYPEEVLSLI</sequence>
<reference evidence="2 3" key="1">
    <citation type="journal article" date="2014" name="Genome Biol.">
        <title>Transcriptome and methylome profiling reveals relics of genome dominance in the mesopolyploid Brassica oleracea.</title>
        <authorList>
            <person name="Parkin I.A."/>
            <person name="Koh C."/>
            <person name="Tang H."/>
            <person name="Robinson S.J."/>
            <person name="Kagale S."/>
            <person name="Clarke W.E."/>
            <person name="Town C.D."/>
            <person name="Nixon J."/>
            <person name="Krishnakumar V."/>
            <person name="Bidwell S.L."/>
            <person name="Denoeud F."/>
            <person name="Belcram H."/>
            <person name="Links M.G."/>
            <person name="Just J."/>
            <person name="Clarke C."/>
            <person name="Bender T."/>
            <person name="Huebert T."/>
            <person name="Mason A.S."/>
            <person name="Pires J.C."/>
            <person name="Barker G."/>
            <person name="Moore J."/>
            <person name="Walley P.G."/>
            <person name="Manoli S."/>
            <person name="Batley J."/>
            <person name="Edwards D."/>
            <person name="Nelson M.N."/>
            <person name="Wang X."/>
            <person name="Paterson A.H."/>
            <person name="King G."/>
            <person name="Bancroft I."/>
            <person name="Chalhoub B."/>
            <person name="Sharpe A.G."/>
        </authorList>
    </citation>
    <scope>NUCLEOTIDE SEQUENCE</scope>
    <source>
        <strain evidence="2 3">cv. TO1000</strain>
    </source>
</reference>
<dbReference type="EnsemblPlants" id="Bo3g167130.1">
    <property type="protein sequence ID" value="Bo3g167130.1"/>
    <property type="gene ID" value="Bo3g167130"/>
</dbReference>
<dbReference type="AlphaFoldDB" id="A0A0D3BL68"/>
<name>A0A0D3BL68_BRAOL</name>
<evidence type="ECO:0000313" key="2">
    <source>
        <dbReference type="EnsemblPlants" id="Bo3g167130.1"/>
    </source>
</evidence>
<feature type="region of interest" description="Disordered" evidence="1">
    <location>
        <begin position="46"/>
        <end position="136"/>
    </location>
</feature>
<accession>A0A0D3BL68</accession>